<dbReference type="GeneID" id="85366448"/>
<dbReference type="AlphaFoldDB" id="A0AA39NJC6"/>
<evidence type="ECO:0000313" key="1">
    <source>
        <dbReference type="EMBL" id="KAK0466728.1"/>
    </source>
</evidence>
<dbReference type="EMBL" id="JAUEPS010000003">
    <property type="protein sequence ID" value="KAK0466728.1"/>
    <property type="molecule type" value="Genomic_DNA"/>
</dbReference>
<sequence length="203" mass="22875">MKKNQLPLDKLKISYEQKLHYSTLQLRAPPELGRKLPGLPVPYDECGMIYVFIPDPNKENRCIYSQRIDGDFIQLCFGASSSESGELPKTLEEAKAWARSLITEVPIPEGWFAMVDMLKEVQDSMTCSQVRFAPSTWIRYEKGVNLPSNWIAAGDSVMRVNPIFGHGCSKVIYGAICLNKLLQTVPSIDTQGFFQEVLRDARG</sequence>
<comment type="caution">
    <text evidence="1">The sequence shown here is derived from an EMBL/GenBank/DDBJ whole genome shotgun (WGS) entry which is preliminary data.</text>
</comment>
<organism evidence="1 2">
    <name type="scientific">Armillaria tabescens</name>
    <name type="common">Ringless honey mushroom</name>
    <name type="synonym">Agaricus tabescens</name>
    <dbReference type="NCBI Taxonomy" id="1929756"/>
    <lineage>
        <taxon>Eukaryota</taxon>
        <taxon>Fungi</taxon>
        <taxon>Dikarya</taxon>
        <taxon>Basidiomycota</taxon>
        <taxon>Agaricomycotina</taxon>
        <taxon>Agaricomycetes</taxon>
        <taxon>Agaricomycetidae</taxon>
        <taxon>Agaricales</taxon>
        <taxon>Marasmiineae</taxon>
        <taxon>Physalacriaceae</taxon>
        <taxon>Desarmillaria</taxon>
    </lineage>
</organism>
<proteinExistence type="predicted"/>
<dbReference type="RefSeq" id="XP_060337320.1">
    <property type="nucleotide sequence ID" value="XM_060482900.1"/>
</dbReference>
<dbReference type="Proteomes" id="UP001175211">
    <property type="component" value="Unassembled WGS sequence"/>
</dbReference>
<reference evidence="1" key="1">
    <citation type="submission" date="2023-06" db="EMBL/GenBank/DDBJ databases">
        <authorList>
            <consortium name="Lawrence Berkeley National Laboratory"/>
            <person name="Ahrendt S."/>
            <person name="Sahu N."/>
            <person name="Indic B."/>
            <person name="Wong-Bajracharya J."/>
            <person name="Merenyi Z."/>
            <person name="Ke H.-M."/>
            <person name="Monk M."/>
            <person name="Kocsube S."/>
            <person name="Drula E."/>
            <person name="Lipzen A."/>
            <person name="Balint B."/>
            <person name="Henrissat B."/>
            <person name="Andreopoulos B."/>
            <person name="Martin F.M."/>
            <person name="Harder C.B."/>
            <person name="Rigling D."/>
            <person name="Ford K.L."/>
            <person name="Foster G.D."/>
            <person name="Pangilinan J."/>
            <person name="Papanicolaou A."/>
            <person name="Barry K."/>
            <person name="LaButti K."/>
            <person name="Viragh M."/>
            <person name="Koriabine M."/>
            <person name="Yan M."/>
            <person name="Riley R."/>
            <person name="Champramary S."/>
            <person name="Plett K.L."/>
            <person name="Tsai I.J."/>
            <person name="Slot J."/>
            <person name="Sipos G."/>
            <person name="Plett J."/>
            <person name="Nagy L.G."/>
            <person name="Grigoriev I.V."/>
        </authorList>
    </citation>
    <scope>NUCLEOTIDE SEQUENCE</scope>
    <source>
        <strain evidence="1">CCBAS 213</strain>
    </source>
</reference>
<keyword evidence="2" id="KW-1185">Reference proteome</keyword>
<gene>
    <name evidence="1" type="ORF">EV420DRAFT_644207</name>
</gene>
<accession>A0AA39NJC6</accession>
<name>A0AA39NJC6_ARMTA</name>
<evidence type="ECO:0000313" key="2">
    <source>
        <dbReference type="Proteomes" id="UP001175211"/>
    </source>
</evidence>
<protein>
    <submittedName>
        <fullName evidence="1">Uncharacterized protein</fullName>
    </submittedName>
</protein>